<evidence type="ECO:0000313" key="1">
    <source>
        <dbReference type="EMBL" id="GAN03937.1"/>
    </source>
</evidence>
<dbReference type="Proteomes" id="UP000053815">
    <property type="component" value="Unassembled WGS sequence"/>
</dbReference>
<evidence type="ECO:0000313" key="2">
    <source>
        <dbReference type="Proteomes" id="UP000053815"/>
    </source>
</evidence>
<dbReference type="OrthoDB" id="2235387at2759"/>
<gene>
    <name evidence="1" type="ORF">MAM1_0051c03393</name>
</gene>
<name>A0A0C9MLD4_9FUNG</name>
<protein>
    <submittedName>
        <fullName evidence="1">Uncharacterized protein</fullName>
    </submittedName>
</protein>
<sequence>MTTTFDSNDLILNDPQQQQYALPHFTVDEYESELNYFYDYDQDMAEVVNEAEYQDYCYQQQQQQEDQEQQEEEADIMDDSLLKLIVDVQSYLSEAPTDSPLFALQYKMYTYLKQRAFEMGMEIPPSF</sequence>
<proteinExistence type="predicted"/>
<dbReference type="AlphaFoldDB" id="A0A0C9MLD4"/>
<keyword evidence="2" id="KW-1185">Reference proteome</keyword>
<accession>A0A0C9MLD4</accession>
<reference evidence="1" key="1">
    <citation type="submission" date="2014-09" db="EMBL/GenBank/DDBJ databases">
        <title>Draft genome sequence of an oleaginous Mucoromycotina fungus Mucor ambiguus NBRC6742.</title>
        <authorList>
            <person name="Takeda I."/>
            <person name="Yamane N."/>
            <person name="Morita T."/>
            <person name="Tamano K."/>
            <person name="Machida M."/>
            <person name="Baker S."/>
            <person name="Koike H."/>
        </authorList>
    </citation>
    <scope>NUCLEOTIDE SEQUENCE</scope>
    <source>
        <strain evidence="1">NBRC 6742</strain>
    </source>
</reference>
<dbReference type="EMBL" id="DF836340">
    <property type="protein sequence ID" value="GAN03937.1"/>
    <property type="molecule type" value="Genomic_DNA"/>
</dbReference>
<organism evidence="1">
    <name type="scientific">Mucor ambiguus</name>
    <dbReference type="NCBI Taxonomy" id="91626"/>
    <lineage>
        <taxon>Eukaryota</taxon>
        <taxon>Fungi</taxon>
        <taxon>Fungi incertae sedis</taxon>
        <taxon>Mucoromycota</taxon>
        <taxon>Mucoromycotina</taxon>
        <taxon>Mucoromycetes</taxon>
        <taxon>Mucorales</taxon>
        <taxon>Mucorineae</taxon>
        <taxon>Mucoraceae</taxon>
        <taxon>Mucor</taxon>
    </lineage>
</organism>